<proteinExistence type="inferred from homology"/>
<feature type="region of interest" description="Disordered" evidence="6">
    <location>
        <begin position="369"/>
        <end position="411"/>
    </location>
</feature>
<comment type="subcellular location">
    <subcellularLocation>
        <location evidence="1">Nucleus</location>
    </subcellularLocation>
</comment>
<dbReference type="InterPro" id="IPR036390">
    <property type="entry name" value="WH_DNA-bd_sf"/>
</dbReference>
<feature type="region of interest" description="Disordered" evidence="6">
    <location>
        <begin position="510"/>
        <end position="533"/>
    </location>
</feature>
<protein>
    <recommendedName>
        <fullName evidence="7">HSF-type DNA-binding domain-containing protein</fullName>
    </recommendedName>
</protein>
<name>A0ABR3AME1_PHYBL</name>
<keyword evidence="4" id="KW-0539">Nucleus</keyword>
<feature type="compositionally biased region" description="Low complexity" evidence="6">
    <location>
        <begin position="70"/>
        <end position="81"/>
    </location>
</feature>
<feature type="compositionally biased region" description="Low complexity" evidence="6">
    <location>
        <begin position="399"/>
        <end position="411"/>
    </location>
</feature>
<comment type="caution">
    <text evidence="8">The sequence shown here is derived from an EMBL/GenBank/DDBJ whole genome shotgun (WGS) entry which is preliminary data.</text>
</comment>
<sequence length="533" mass="60094">MAHSTKRSSKAKSTTSSAGKKRPISSPSQSPTSSQCSPSTSHTFSSTSDEPAQKKHNPGHSNDYDDRSSRSTNQSTSRSPRIAVQRSVPAFLNKLYNMVEDETTNDLIRWSVDGASFTVEQHEEFAKSVLPRFYKHNTFASFVRQLNMYDFHKVPHPQQGILLADNDRELWEFSNPHFQRGRPNLLVRVTRKRNRDRDRDRTNRDRDTVEAEQVNLASLVKDITAIRKHQTTISSELHDLHRDNEILWQETLSAREKHQRHQDVIQKILQFLTTAFNSEQAPIDMSKHAQFMLGKHNEYIRIPQNKPLVQNIQSPMVNGSIISSERVVEGYSGAHNTQQQQAKGLIQEAASLAGMVLESTLGVQAQSESPVYNNTNNHSNQNNNNSNHLEPLHHHHQQHQQQQHQQQQQQLQAIPADLGVFSQTLNTATRSAQAISQDIDDLQFNIEALAADIGIDASHFQDLGTQMDMDQFADDYSDMITSASRRDRIDLYELAGGSYVKNAYDQISPMGSQSGGKAQHAHTQPLSTLASTP</sequence>
<feature type="region of interest" description="Disordered" evidence="6">
    <location>
        <begin position="1"/>
        <end position="84"/>
    </location>
</feature>
<dbReference type="SMART" id="SM00415">
    <property type="entry name" value="HSF"/>
    <property type="match status" value="1"/>
</dbReference>
<dbReference type="Proteomes" id="UP001448207">
    <property type="component" value="Unassembled WGS sequence"/>
</dbReference>
<feature type="domain" description="HSF-type DNA-binding" evidence="7">
    <location>
        <begin position="87"/>
        <end position="192"/>
    </location>
</feature>
<evidence type="ECO:0000256" key="2">
    <source>
        <dbReference type="ARBA" id="ARBA00006403"/>
    </source>
</evidence>
<feature type="compositionally biased region" description="Low complexity" evidence="6">
    <location>
        <begin position="373"/>
        <end position="389"/>
    </location>
</feature>
<dbReference type="PANTHER" id="PTHR10015:SF427">
    <property type="entry name" value="HEAT SHOCK FACTOR PROTEIN"/>
    <property type="match status" value="1"/>
</dbReference>
<accession>A0ABR3AME1</accession>
<dbReference type="Pfam" id="PF00447">
    <property type="entry name" value="HSF_DNA-bind"/>
    <property type="match status" value="1"/>
</dbReference>
<dbReference type="InterPro" id="IPR000232">
    <property type="entry name" value="HSF_DNA-bd"/>
</dbReference>
<feature type="compositionally biased region" description="Basic residues" evidence="6">
    <location>
        <begin position="1"/>
        <end position="10"/>
    </location>
</feature>
<dbReference type="PANTHER" id="PTHR10015">
    <property type="entry name" value="HEAT SHOCK TRANSCRIPTION FACTOR"/>
    <property type="match status" value="1"/>
</dbReference>
<evidence type="ECO:0000256" key="1">
    <source>
        <dbReference type="ARBA" id="ARBA00004123"/>
    </source>
</evidence>
<evidence type="ECO:0000313" key="8">
    <source>
        <dbReference type="EMBL" id="KAL0077987.1"/>
    </source>
</evidence>
<evidence type="ECO:0000256" key="5">
    <source>
        <dbReference type="RuleBase" id="RU004020"/>
    </source>
</evidence>
<reference evidence="8 9" key="1">
    <citation type="submission" date="2024-04" db="EMBL/GenBank/DDBJ databases">
        <title>Symmetric and asymmetric DNA N6-adenine methylation regulates different biological responses in Mucorales.</title>
        <authorList>
            <consortium name="Lawrence Berkeley National Laboratory"/>
            <person name="Lax C."/>
            <person name="Mondo S.J."/>
            <person name="Osorio-Concepcion M."/>
            <person name="Muszewska A."/>
            <person name="Corrochano-Luque M."/>
            <person name="Gutierrez G."/>
            <person name="Riley R."/>
            <person name="Lipzen A."/>
            <person name="Guo J."/>
            <person name="Hundley H."/>
            <person name="Amirebrahimi M."/>
            <person name="Ng V."/>
            <person name="Lorenzo-Gutierrez D."/>
            <person name="Binder U."/>
            <person name="Yang J."/>
            <person name="Song Y."/>
            <person name="Canovas D."/>
            <person name="Navarro E."/>
            <person name="Freitag M."/>
            <person name="Gabaldon T."/>
            <person name="Grigoriev I.V."/>
            <person name="Corrochano L.M."/>
            <person name="Nicolas F.E."/>
            <person name="Garre V."/>
        </authorList>
    </citation>
    <scope>NUCLEOTIDE SEQUENCE [LARGE SCALE GENOMIC DNA]</scope>
    <source>
        <strain evidence="8 9">L51</strain>
    </source>
</reference>
<dbReference type="EMBL" id="JBCLYO010000026">
    <property type="protein sequence ID" value="KAL0077987.1"/>
    <property type="molecule type" value="Genomic_DNA"/>
</dbReference>
<dbReference type="SUPFAM" id="SSF46785">
    <property type="entry name" value="Winged helix' DNA-binding domain"/>
    <property type="match status" value="1"/>
</dbReference>
<evidence type="ECO:0000256" key="6">
    <source>
        <dbReference type="SAM" id="MobiDB-lite"/>
    </source>
</evidence>
<feature type="non-terminal residue" evidence="8">
    <location>
        <position position="533"/>
    </location>
</feature>
<evidence type="ECO:0000256" key="4">
    <source>
        <dbReference type="ARBA" id="ARBA00023242"/>
    </source>
</evidence>
<feature type="compositionally biased region" description="Low complexity" evidence="6">
    <location>
        <begin position="11"/>
        <end position="48"/>
    </location>
</feature>
<organism evidence="8 9">
    <name type="scientific">Phycomyces blakesleeanus</name>
    <dbReference type="NCBI Taxonomy" id="4837"/>
    <lineage>
        <taxon>Eukaryota</taxon>
        <taxon>Fungi</taxon>
        <taxon>Fungi incertae sedis</taxon>
        <taxon>Mucoromycota</taxon>
        <taxon>Mucoromycotina</taxon>
        <taxon>Mucoromycetes</taxon>
        <taxon>Mucorales</taxon>
        <taxon>Phycomycetaceae</taxon>
        <taxon>Phycomyces</taxon>
    </lineage>
</organism>
<dbReference type="InterPro" id="IPR036388">
    <property type="entry name" value="WH-like_DNA-bd_sf"/>
</dbReference>
<keyword evidence="3" id="KW-0238">DNA-binding</keyword>
<dbReference type="PRINTS" id="PR00056">
    <property type="entry name" value="HSFDOMAIN"/>
</dbReference>
<comment type="similarity">
    <text evidence="2 5">Belongs to the HSF family.</text>
</comment>
<evidence type="ECO:0000313" key="9">
    <source>
        <dbReference type="Proteomes" id="UP001448207"/>
    </source>
</evidence>
<evidence type="ECO:0000259" key="7">
    <source>
        <dbReference type="SMART" id="SM00415"/>
    </source>
</evidence>
<keyword evidence="9" id="KW-1185">Reference proteome</keyword>
<dbReference type="Gene3D" id="1.10.10.10">
    <property type="entry name" value="Winged helix-like DNA-binding domain superfamily/Winged helix DNA-binding domain"/>
    <property type="match status" value="1"/>
</dbReference>
<gene>
    <name evidence="8" type="ORF">J3Q64DRAFT_1683647</name>
</gene>
<evidence type="ECO:0000256" key="3">
    <source>
        <dbReference type="ARBA" id="ARBA00023125"/>
    </source>
</evidence>